<dbReference type="EMBL" id="CH474008">
    <property type="protein sequence ID" value="EDL90446.1"/>
    <property type="molecule type" value="Genomic_DNA"/>
</dbReference>
<protein>
    <submittedName>
        <fullName evidence="1">Similar to RIKEN cDNA 2210012G02, isoform CRA_a</fullName>
    </submittedName>
</protein>
<reference evidence="1 2" key="1">
    <citation type="submission" date="2005-09" db="EMBL/GenBank/DDBJ databases">
        <authorList>
            <person name="Mural R.J."/>
            <person name="Li P.W."/>
            <person name="Adams M.D."/>
            <person name="Amanatides P.G."/>
            <person name="Baden-Tillson H."/>
            <person name="Barnstead M."/>
            <person name="Chin S.H."/>
            <person name="Dew I."/>
            <person name="Evans C.A."/>
            <person name="Ferriera S."/>
            <person name="Flanigan M."/>
            <person name="Fosler C."/>
            <person name="Glodek A."/>
            <person name="Gu Z."/>
            <person name="Holt R.A."/>
            <person name="Jennings D."/>
            <person name="Kraft C.L."/>
            <person name="Lu F."/>
            <person name="Nguyen T."/>
            <person name="Nusskern D.R."/>
            <person name="Pfannkoch C.M."/>
            <person name="Sitter C."/>
            <person name="Sutton G.G."/>
            <person name="Venter J.C."/>
            <person name="Wang Z."/>
            <person name="Woodage T."/>
            <person name="Zheng X.H."/>
            <person name="Zhong F."/>
        </authorList>
    </citation>
    <scope>NUCLEOTIDE SEQUENCE [LARGE SCALE GENOMIC DNA]</scope>
    <source>
        <strain>BN</strain>
        <strain evidence="2">Sprague-Dawley</strain>
    </source>
</reference>
<evidence type="ECO:0000313" key="2">
    <source>
        <dbReference type="Proteomes" id="UP000234681"/>
    </source>
</evidence>
<proteinExistence type="predicted"/>
<organism evidence="1 2">
    <name type="scientific">Rattus norvegicus</name>
    <name type="common">Rat</name>
    <dbReference type="NCBI Taxonomy" id="10116"/>
    <lineage>
        <taxon>Eukaryota</taxon>
        <taxon>Metazoa</taxon>
        <taxon>Chordata</taxon>
        <taxon>Craniata</taxon>
        <taxon>Vertebrata</taxon>
        <taxon>Euteleostomi</taxon>
        <taxon>Mammalia</taxon>
        <taxon>Eutheria</taxon>
        <taxon>Euarchontoglires</taxon>
        <taxon>Glires</taxon>
        <taxon>Rodentia</taxon>
        <taxon>Myomorpha</taxon>
        <taxon>Muroidea</taxon>
        <taxon>Muridae</taxon>
        <taxon>Murinae</taxon>
        <taxon>Rattus</taxon>
    </lineage>
</organism>
<evidence type="ECO:0000313" key="1">
    <source>
        <dbReference type="EMBL" id="EDL90446.1"/>
    </source>
</evidence>
<sequence length="80" mass="8930">MKLPLYFATLQVTETQLPLLLTWFHPPEFRQLRCLSELPCLLSLLYPRGEPTGARDQPCLPSLTYLSLSALPGRPSGMGS</sequence>
<name>A6JYQ6_RAT</name>
<gene>
    <name evidence="1" type="primary">LOC366431</name>
    <name evidence="1" type="ORF">rCG_50208</name>
</gene>
<accession>A6JYQ6</accession>
<dbReference type="Proteomes" id="UP000234681">
    <property type="component" value="Chromosome 5"/>
</dbReference>
<dbReference type="AlphaFoldDB" id="A6JYQ6"/>